<keyword evidence="3" id="KW-1185">Reference proteome</keyword>
<keyword evidence="1" id="KW-0812">Transmembrane</keyword>
<dbReference type="Proteomes" id="UP000799640">
    <property type="component" value="Unassembled WGS sequence"/>
</dbReference>
<evidence type="ECO:0000313" key="3">
    <source>
        <dbReference type="Proteomes" id="UP000799640"/>
    </source>
</evidence>
<dbReference type="OrthoDB" id="2561686at2759"/>
<dbReference type="AlphaFoldDB" id="A0A6G1HJI6"/>
<accession>A0A6G1HJI6</accession>
<keyword evidence="1" id="KW-0472">Membrane</keyword>
<evidence type="ECO:0000256" key="1">
    <source>
        <dbReference type="SAM" id="Phobius"/>
    </source>
</evidence>
<evidence type="ECO:0000313" key="2">
    <source>
        <dbReference type="EMBL" id="KAF2396223.1"/>
    </source>
</evidence>
<protein>
    <submittedName>
        <fullName evidence="2">Uncharacterized protein</fullName>
    </submittedName>
</protein>
<name>A0A6G1HJI6_9PEZI</name>
<sequence>MALTSAVSNFAQSIYELFASFFGTILHLVELTVSTVWGVFASVLHLFGDFGQGIADIIGGFGRFLLANAALILVGAAAGYGYLVYQQRQGHAVVVQGKKLN</sequence>
<keyword evidence="1" id="KW-1133">Transmembrane helix</keyword>
<reference evidence="2" key="1">
    <citation type="journal article" date="2020" name="Stud. Mycol.">
        <title>101 Dothideomycetes genomes: a test case for predicting lifestyles and emergence of pathogens.</title>
        <authorList>
            <person name="Haridas S."/>
            <person name="Albert R."/>
            <person name="Binder M."/>
            <person name="Bloem J."/>
            <person name="Labutti K."/>
            <person name="Salamov A."/>
            <person name="Andreopoulos B."/>
            <person name="Baker S."/>
            <person name="Barry K."/>
            <person name="Bills G."/>
            <person name="Bluhm B."/>
            <person name="Cannon C."/>
            <person name="Castanera R."/>
            <person name="Culley D."/>
            <person name="Daum C."/>
            <person name="Ezra D."/>
            <person name="Gonzalez J."/>
            <person name="Henrissat B."/>
            <person name="Kuo A."/>
            <person name="Liang C."/>
            <person name="Lipzen A."/>
            <person name="Lutzoni F."/>
            <person name="Magnuson J."/>
            <person name="Mondo S."/>
            <person name="Nolan M."/>
            <person name="Ohm R."/>
            <person name="Pangilinan J."/>
            <person name="Park H.-J."/>
            <person name="Ramirez L."/>
            <person name="Alfaro M."/>
            <person name="Sun H."/>
            <person name="Tritt A."/>
            <person name="Yoshinaga Y."/>
            <person name="Zwiers L.-H."/>
            <person name="Turgeon B."/>
            <person name="Goodwin S."/>
            <person name="Spatafora J."/>
            <person name="Crous P."/>
            <person name="Grigoriev I."/>
        </authorList>
    </citation>
    <scope>NUCLEOTIDE SEQUENCE</scope>
    <source>
        <strain evidence="2">CBS 262.69</strain>
    </source>
</reference>
<gene>
    <name evidence="2" type="ORF">EJ06DRAFT_534359</name>
</gene>
<organism evidence="2 3">
    <name type="scientific">Trichodelitschia bisporula</name>
    <dbReference type="NCBI Taxonomy" id="703511"/>
    <lineage>
        <taxon>Eukaryota</taxon>
        <taxon>Fungi</taxon>
        <taxon>Dikarya</taxon>
        <taxon>Ascomycota</taxon>
        <taxon>Pezizomycotina</taxon>
        <taxon>Dothideomycetes</taxon>
        <taxon>Dothideomycetes incertae sedis</taxon>
        <taxon>Phaeotrichales</taxon>
        <taxon>Phaeotrichaceae</taxon>
        <taxon>Trichodelitschia</taxon>
    </lineage>
</organism>
<proteinExistence type="predicted"/>
<feature type="transmembrane region" description="Helical" evidence="1">
    <location>
        <begin position="64"/>
        <end position="85"/>
    </location>
</feature>
<feature type="transmembrane region" description="Helical" evidence="1">
    <location>
        <begin position="21"/>
        <end position="44"/>
    </location>
</feature>
<dbReference type="EMBL" id="ML996708">
    <property type="protein sequence ID" value="KAF2396223.1"/>
    <property type="molecule type" value="Genomic_DNA"/>
</dbReference>